<evidence type="ECO:0000256" key="3">
    <source>
        <dbReference type="ARBA" id="ARBA00022448"/>
    </source>
</evidence>
<dbReference type="Gene3D" id="1.10.1760.20">
    <property type="match status" value="1"/>
</dbReference>
<protein>
    <recommendedName>
        <fullName evidence="8">Riboflavin transporter</fullName>
    </recommendedName>
</protein>
<feature type="transmembrane region" description="Helical" evidence="9">
    <location>
        <begin position="79"/>
        <end position="99"/>
    </location>
</feature>
<keyword evidence="5 9" id="KW-0812">Transmembrane</keyword>
<evidence type="ECO:0000256" key="1">
    <source>
        <dbReference type="ARBA" id="ARBA00004651"/>
    </source>
</evidence>
<comment type="subcellular location">
    <subcellularLocation>
        <location evidence="1">Cell membrane</location>
        <topology evidence="1">Multi-pass membrane protein</topology>
    </subcellularLocation>
</comment>
<comment type="similarity">
    <text evidence="2 8">Belongs to the prokaryotic riboflavin transporter (P-RFT) (TC 2.A.87) family.</text>
</comment>
<dbReference type="AlphaFoldDB" id="G8PA75"/>
<evidence type="ECO:0000256" key="5">
    <source>
        <dbReference type="ARBA" id="ARBA00022692"/>
    </source>
</evidence>
<dbReference type="GO" id="GO:0005886">
    <property type="term" value="C:plasma membrane"/>
    <property type="evidence" value="ECO:0007669"/>
    <property type="project" value="UniProtKB-SubCell"/>
</dbReference>
<dbReference type="HOGENOM" id="CLU_086673_2_2_9"/>
<accession>G8PA75</accession>
<keyword evidence="6 9" id="KW-1133">Transmembrane helix</keyword>
<evidence type="ECO:0000256" key="7">
    <source>
        <dbReference type="ARBA" id="ARBA00023136"/>
    </source>
</evidence>
<evidence type="ECO:0000313" key="10">
    <source>
        <dbReference type="EMBL" id="AEV94514.1"/>
    </source>
</evidence>
<proteinExistence type="inferred from homology"/>
<gene>
    <name evidence="10" type="primary">ribU</name>
    <name evidence="10" type="ordered locus">PECL_191</name>
</gene>
<keyword evidence="3 8" id="KW-0813">Transport</keyword>
<organism evidence="10 11">
    <name type="scientific">Pediococcus claussenii (strain ATCC BAA-344 / DSM 14800 / JCM 18046 / KCTC 3811 / LMG 21948 / P06)</name>
    <dbReference type="NCBI Taxonomy" id="701521"/>
    <lineage>
        <taxon>Bacteria</taxon>
        <taxon>Bacillati</taxon>
        <taxon>Bacillota</taxon>
        <taxon>Bacilli</taxon>
        <taxon>Lactobacillales</taxon>
        <taxon>Lactobacillaceae</taxon>
        <taxon>Pediococcus</taxon>
    </lineage>
</organism>
<dbReference type="GO" id="GO:0032217">
    <property type="term" value="F:riboflavin transmembrane transporter activity"/>
    <property type="evidence" value="ECO:0007669"/>
    <property type="project" value="UniProtKB-UniRule"/>
</dbReference>
<dbReference type="PANTHER" id="PTHR38438">
    <property type="entry name" value="RIBOFLAVIN TRANSPORTER RIBU"/>
    <property type="match status" value="1"/>
</dbReference>
<dbReference type="PIRSF" id="PIRSF037778">
    <property type="entry name" value="UCP037778_transp_RibU"/>
    <property type="match status" value="1"/>
</dbReference>
<dbReference type="STRING" id="701521.PECL_191"/>
<reference evidence="10 11" key="1">
    <citation type="journal article" date="2012" name="J. Bacteriol.">
        <title>Complete Genome Sequence of the Beer Spoilage Organism Pediococcus claussenii ATCC BAA-344T.</title>
        <authorList>
            <person name="Pittet V."/>
            <person name="Abegunde T."/>
            <person name="Marfleet T."/>
            <person name="Haakensen M."/>
            <person name="Morrow K."/>
            <person name="Jayaprakash T."/>
            <person name="Schroeder K."/>
            <person name="Trost B."/>
            <person name="Byrns S."/>
            <person name="Bergsveinson J."/>
            <person name="Kusalik A."/>
            <person name="Ziola B."/>
        </authorList>
    </citation>
    <scope>NUCLEOTIDE SEQUENCE [LARGE SCALE GENOMIC DNA]</scope>
    <source>
        <strain evidence="10 11">ATCC BAA-344</strain>
    </source>
</reference>
<evidence type="ECO:0000313" key="11">
    <source>
        <dbReference type="Proteomes" id="UP000005444"/>
    </source>
</evidence>
<keyword evidence="4 8" id="KW-1003">Cell membrane</keyword>
<keyword evidence="7 8" id="KW-0472">Membrane</keyword>
<sequence>MGVSSIKRLVAVAMLAAISFVLLFIGFPVLPGFSFLKVDFANLPILIGAVAFGPVWGAVTAVLGGLLDVMLKDGGPVGMLGVAANLLATLSYVLPIYYWTKNSAKESGKIRVRKLMIGIGVGTILMTAIMSLANLFVLLPIYMKLASFQVSVSTLNMVVYGVIPFNLIKGILVGLVIAILFYRLLPIVKRG</sequence>
<feature type="transmembrane region" description="Helical" evidence="9">
    <location>
        <begin position="163"/>
        <end position="185"/>
    </location>
</feature>
<dbReference type="Pfam" id="PF12822">
    <property type="entry name" value="ECF_trnsprt"/>
    <property type="match status" value="1"/>
</dbReference>
<feature type="transmembrane region" description="Helical" evidence="9">
    <location>
        <begin position="119"/>
        <end position="143"/>
    </location>
</feature>
<feature type="transmembrane region" description="Helical" evidence="9">
    <location>
        <begin position="45"/>
        <end position="67"/>
    </location>
</feature>
<comment type="function">
    <text evidence="8">Probably a riboflavin-binding protein that interacts with the energy-coupling factor (ECF) ABC-transporter complex.</text>
</comment>
<dbReference type="InterPro" id="IPR025720">
    <property type="entry name" value="RibU"/>
</dbReference>
<feature type="transmembrane region" description="Helical" evidence="9">
    <location>
        <begin position="12"/>
        <end position="33"/>
    </location>
</feature>
<evidence type="ECO:0000256" key="6">
    <source>
        <dbReference type="ARBA" id="ARBA00022989"/>
    </source>
</evidence>
<name>G8PA75_PEDCP</name>
<evidence type="ECO:0000256" key="4">
    <source>
        <dbReference type="ARBA" id="ARBA00022475"/>
    </source>
</evidence>
<dbReference type="InterPro" id="IPR024529">
    <property type="entry name" value="ECF_trnsprt_substrate-spec"/>
</dbReference>
<dbReference type="EMBL" id="CP003137">
    <property type="protein sequence ID" value="AEV94514.1"/>
    <property type="molecule type" value="Genomic_DNA"/>
</dbReference>
<dbReference type="RefSeq" id="WP_014214712.1">
    <property type="nucleotide sequence ID" value="NC_016605.1"/>
</dbReference>
<evidence type="ECO:0000256" key="9">
    <source>
        <dbReference type="SAM" id="Phobius"/>
    </source>
</evidence>
<dbReference type="KEGG" id="pce:PECL_191"/>
<dbReference type="Proteomes" id="UP000005444">
    <property type="component" value="Chromosome"/>
</dbReference>
<dbReference type="eggNOG" id="COG3601">
    <property type="taxonomic scope" value="Bacteria"/>
</dbReference>
<evidence type="ECO:0000256" key="8">
    <source>
        <dbReference type="PIRNR" id="PIRNR037778"/>
    </source>
</evidence>
<dbReference type="PANTHER" id="PTHR38438:SF1">
    <property type="entry name" value="RIBOFLAVIN TRANSPORTER RIBU"/>
    <property type="match status" value="1"/>
</dbReference>
<dbReference type="PATRIC" id="fig|701521.8.peg.180"/>
<keyword evidence="11" id="KW-1185">Reference proteome</keyword>
<evidence type="ECO:0000256" key="2">
    <source>
        <dbReference type="ARBA" id="ARBA00005540"/>
    </source>
</evidence>